<evidence type="ECO:0000256" key="1">
    <source>
        <dbReference type="ARBA" id="ARBA00004191"/>
    </source>
</evidence>
<dbReference type="EMBL" id="MU155147">
    <property type="protein sequence ID" value="KAF9484043.1"/>
    <property type="molecule type" value="Genomic_DNA"/>
</dbReference>
<dbReference type="AlphaFoldDB" id="A0A9P6D5W2"/>
<evidence type="ECO:0000256" key="5">
    <source>
        <dbReference type="ARBA" id="ARBA00023157"/>
    </source>
</evidence>
<feature type="chain" id="PRO_5040533822" description="Hydrophobin" evidence="6">
    <location>
        <begin position="21"/>
        <end position="143"/>
    </location>
</feature>
<evidence type="ECO:0000256" key="4">
    <source>
        <dbReference type="ARBA" id="ARBA00022525"/>
    </source>
</evidence>
<dbReference type="Pfam" id="PF01185">
    <property type="entry name" value="Hydrophobin"/>
    <property type="match status" value="1"/>
</dbReference>
<dbReference type="InterPro" id="IPR001338">
    <property type="entry name" value="Class_I_Hydrophobin"/>
</dbReference>
<organism evidence="8 9">
    <name type="scientific">Pholiota conissans</name>
    <dbReference type="NCBI Taxonomy" id="109636"/>
    <lineage>
        <taxon>Eukaryota</taxon>
        <taxon>Fungi</taxon>
        <taxon>Dikarya</taxon>
        <taxon>Basidiomycota</taxon>
        <taxon>Agaricomycotina</taxon>
        <taxon>Agaricomycetes</taxon>
        <taxon>Agaricomycetidae</taxon>
        <taxon>Agaricales</taxon>
        <taxon>Agaricineae</taxon>
        <taxon>Strophariaceae</taxon>
        <taxon>Pholiota</taxon>
    </lineage>
</organism>
<keyword evidence="9" id="KW-1185">Reference proteome</keyword>
<evidence type="ECO:0000313" key="9">
    <source>
        <dbReference type="Proteomes" id="UP000807469"/>
    </source>
</evidence>
<dbReference type="CDD" id="cd23507">
    <property type="entry name" value="hydrophobin_I"/>
    <property type="match status" value="1"/>
</dbReference>
<feature type="signal peptide" evidence="6">
    <location>
        <begin position="1"/>
        <end position="20"/>
    </location>
</feature>
<dbReference type="OrthoDB" id="4225815at2759"/>
<comment type="subcellular location">
    <subcellularLocation>
        <location evidence="1 6">Secreted</location>
        <location evidence="1 6">Cell wall</location>
    </subcellularLocation>
</comment>
<evidence type="ECO:0000256" key="7">
    <source>
        <dbReference type="SAM" id="MobiDB-lite"/>
    </source>
</evidence>
<evidence type="ECO:0000256" key="3">
    <source>
        <dbReference type="ARBA" id="ARBA00022512"/>
    </source>
</evidence>
<feature type="region of interest" description="Disordered" evidence="7">
    <location>
        <begin position="24"/>
        <end position="60"/>
    </location>
</feature>
<keyword evidence="5 6" id="KW-1015">Disulfide bond</keyword>
<proteinExistence type="inferred from homology"/>
<reference evidence="8" key="1">
    <citation type="submission" date="2020-11" db="EMBL/GenBank/DDBJ databases">
        <authorList>
            <consortium name="DOE Joint Genome Institute"/>
            <person name="Ahrendt S."/>
            <person name="Riley R."/>
            <person name="Andreopoulos W."/>
            <person name="Labutti K."/>
            <person name="Pangilinan J."/>
            <person name="Ruiz-Duenas F.J."/>
            <person name="Barrasa J.M."/>
            <person name="Sanchez-Garcia M."/>
            <person name="Camarero S."/>
            <person name="Miyauchi S."/>
            <person name="Serrano A."/>
            <person name="Linde D."/>
            <person name="Babiker R."/>
            <person name="Drula E."/>
            <person name="Ayuso-Fernandez I."/>
            <person name="Pacheco R."/>
            <person name="Padilla G."/>
            <person name="Ferreira P."/>
            <person name="Barriuso J."/>
            <person name="Kellner H."/>
            <person name="Castanera R."/>
            <person name="Alfaro M."/>
            <person name="Ramirez L."/>
            <person name="Pisabarro A.G."/>
            <person name="Kuo A."/>
            <person name="Tritt A."/>
            <person name="Lipzen A."/>
            <person name="He G."/>
            <person name="Yan M."/>
            <person name="Ng V."/>
            <person name="Cullen D."/>
            <person name="Martin F."/>
            <person name="Rosso M.-N."/>
            <person name="Henrissat B."/>
            <person name="Hibbett D."/>
            <person name="Martinez A.T."/>
            <person name="Grigoriev I.V."/>
        </authorList>
    </citation>
    <scope>NUCLEOTIDE SEQUENCE</scope>
    <source>
        <strain evidence="8">CIRM-BRFM 674</strain>
    </source>
</reference>
<comment type="caution">
    <text evidence="8">The sequence shown here is derived from an EMBL/GenBank/DDBJ whole genome shotgun (WGS) entry which is preliminary data.</text>
</comment>
<evidence type="ECO:0000313" key="8">
    <source>
        <dbReference type="EMBL" id="KAF9484043.1"/>
    </source>
</evidence>
<keyword evidence="3 6" id="KW-0134">Cell wall</keyword>
<name>A0A9P6D5W2_9AGAR</name>
<dbReference type="GO" id="GO:0009277">
    <property type="term" value="C:fungal-type cell wall"/>
    <property type="evidence" value="ECO:0007669"/>
    <property type="project" value="InterPro"/>
</dbReference>
<comment type="similarity">
    <text evidence="2 6">Belongs to the fungal hydrophobin family.</text>
</comment>
<feature type="compositionally biased region" description="Polar residues" evidence="7">
    <location>
        <begin position="51"/>
        <end position="60"/>
    </location>
</feature>
<protein>
    <recommendedName>
        <fullName evidence="6">Hydrophobin</fullName>
    </recommendedName>
</protein>
<accession>A0A9P6D5W2</accession>
<evidence type="ECO:0000256" key="2">
    <source>
        <dbReference type="ARBA" id="ARBA00010446"/>
    </source>
</evidence>
<dbReference type="SMART" id="SM00075">
    <property type="entry name" value="HYDRO"/>
    <property type="match status" value="1"/>
</dbReference>
<gene>
    <name evidence="8" type="ORF">BDN70DRAFT_850331</name>
</gene>
<sequence>MKFATTIALFTVAAAATVSAKPAHTNAERMARGLPPLPPVRRRATGVQAARRSSPSGISNSCNTGPVQCCNTVTKAGTQAASYLLGLLGLGGIANDVLVGMQCSPLSAVGLGSNSCTQQPVCCENNHFNGLIVVGCSPININL</sequence>
<keyword evidence="4 6" id="KW-0964">Secreted</keyword>
<dbReference type="GO" id="GO:0005199">
    <property type="term" value="F:structural constituent of cell wall"/>
    <property type="evidence" value="ECO:0007669"/>
    <property type="project" value="InterPro"/>
</dbReference>
<dbReference type="Proteomes" id="UP000807469">
    <property type="component" value="Unassembled WGS sequence"/>
</dbReference>
<evidence type="ECO:0000256" key="6">
    <source>
        <dbReference type="RuleBase" id="RU365009"/>
    </source>
</evidence>
<keyword evidence="6" id="KW-0732">Signal</keyword>